<dbReference type="RefSeq" id="WP_083482926.1">
    <property type="nucleotide sequence ID" value="NZ_LKAJ02000001.1"/>
</dbReference>
<reference evidence="2" key="1">
    <citation type="journal article" date="2016" name="Genome Announc.">
        <title>Draft Genome Sequences of Two Novel Amoeba-Resistant Intranuclear Bacteria, 'Candidatus Berkiella cookevillensis' and 'Candidatus Berkiella aquae'.</title>
        <authorList>
            <person name="Mehari Y.T."/>
            <person name="Arivett B.A."/>
            <person name="Farone A.L."/>
            <person name="Gunderson J.H."/>
            <person name="Farone M.B."/>
        </authorList>
    </citation>
    <scope>NUCLEOTIDE SEQUENCE</scope>
    <source>
        <strain evidence="2">HT99</strain>
    </source>
</reference>
<comment type="caution">
    <text evidence="2">The sequence shown here is derived from an EMBL/GenBank/DDBJ whole genome shotgun (WGS) entry which is preliminary data.</text>
</comment>
<protein>
    <submittedName>
        <fullName evidence="2">Carboxymuconolactone decarboxylase family protein</fullName>
    </submittedName>
</protein>
<dbReference type="EMBL" id="LKAJ02000001">
    <property type="protein sequence ID" value="MCS5710684.1"/>
    <property type="molecule type" value="Genomic_DNA"/>
</dbReference>
<dbReference type="AlphaFoldDB" id="A0AAE3HUS3"/>
<dbReference type="InterPro" id="IPR003779">
    <property type="entry name" value="CMD-like"/>
</dbReference>
<dbReference type="SUPFAM" id="SSF69118">
    <property type="entry name" value="AhpD-like"/>
    <property type="match status" value="1"/>
</dbReference>
<accession>A0AAE3HUS3</accession>
<organism evidence="2 3">
    <name type="scientific">Candidatus Berkiella aquae</name>
    <dbReference type="NCBI Taxonomy" id="295108"/>
    <lineage>
        <taxon>Bacteria</taxon>
        <taxon>Pseudomonadati</taxon>
        <taxon>Pseudomonadota</taxon>
        <taxon>Gammaproteobacteria</taxon>
        <taxon>Candidatus Berkiellales</taxon>
        <taxon>Candidatus Berkiellaceae</taxon>
        <taxon>Candidatus Berkiella</taxon>
    </lineage>
</organism>
<name>A0AAE3HUS3_9GAMM</name>
<dbReference type="InterPro" id="IPR029032">
    <property type="entry name" value="AhpD-like"/>
</dbReference>
<dbReference type="GO" id="GO:0051920">
    <property type="term" value="F:peroxiredoxin activity"/>
    <property type="evidence" value="ECO:0007669"/>
    <property type="project" value="InterPro"/>
</dbReference>
<proteinExistence type="predicted"/>
<evidence type="ECO:0000313" key="2">
    <source>
        <dbReference type="EMBL" id="MCS5710684.1"/>
    </source>
</evidence>
<gene>
    <name evidence="2" type="ORF">HT99x_004525</name>
</gene>
<dbReference type="PANTHER" id="PTHR34846">
    <property type="entry name" value="4-CARBOXYMUCONOLACTONE DECARBOXYLASE FAMILY PROTEIN (AFU_ORTHOLOGUE AFUA_6G11590)"/>
    <property type="match status" value="1"/>
</dbReference>
<dbReference type="Proteomes" id="UP000051497">
    <property type="component" value="Unassembled WGS sequence"/>
</dbReference>
<evidence type="ECO:0000313" key="3">
    <source>
        <dbReference type="Proteomes" id="UP000051497"/>
    </source>
</evidence>
<reference evidence="2" key="2">
    <citation type="submission" date="2021-06" db="EMBL/GenBank/DDBJ databases">
        <title>Genomic Description and Analysis of Intracellular Bacteria, Candidatus Berkiella cookevillensis and Candidatus Berkiella aquae.</title>
        <authorList>
            <person name="Kidane D.T."/>
            <person name="Mehari Y.T."/>
            <person name="Rice F.C."/>
            <person name="Arivett B.A."/>
            <person name="Farone A.L."/>
            <person name="Berk S.G."/>
            <person name="Farone M.B."/>
        </authorList>
    </citation>
    <scope>NUCLEOTIDE SEQUENCE</scope>
    <source>
        <strain evidence="2">HT99</strain>
    </source>
</reference>
<evidence type="ECO:0000259" key="1">
    <source>
        <dbReference type="Pfam" id="PF02627"/>
    </source>
</evidence>
<dbReference type="Gene3D" id="1.20.1290.10">
    <property type="entry name" value="AhpD-like"/>
    <property type="match status" value="1"/>
</dbReference>
<keyword evidence="3" id="KW-1185">Reference proteome</keyword>
<dbReference type="Pfam" id="PF02627">
    <property type="entry name" value="CMD"/>
    <property type="match status" value="1"/>
</dbReference>
<dbReference type="PANTHER" id="PTHR34846:SF11">
    <property type="entry name" value="4-CARBOXYMUCONOLACTONE DECARBOXYLASE FAMILY PROTEIN (AFU_ORTHOLOGUE AFUA_6G11590)"/>
    <property type="match status" value="1"/>
</dbReference>
<feature type="domain" description="Carboxymuconolactone decarboxylase-like" evidence="1">
    <location>
        <begin position="36"/>
        <end position="117"/>
    </location>
</feature>
<sequence>MMSRLPLIEIPEPLDAHIKALGGKPLNLYRALSHNPRLLESWIDFAYTLRDGKTPRRLRELMILRTAQMAHSAYELAQHSIMAKKAGVTENEIAELENWQQSTLFNDIEKAALKLTEAIVNNHMTDDIYANAAQYFSHVDMIELLLTASFYCMVPRFLNAIAITTEGESSLQYRKMADNLLAF</sequence>